<proteinExistence type="predicted"/>
<protein>
    <submittedName>
        <fullName evidence="2">Uncharacterized protein</fullName>
    </submittedName>
</protein>
<accession>A0A8K0JPD0</accession>
<organism evidence="2 3">
    <name type="scientific">Filobasidium floriforme</name>
    <dbReference type="NCBI Taxonomy" id="5210"/>
    <lineage>
        <taxon>Eukaryota</taxon>
        <taxon>Fungi</taxon>
        <taxon>Dikarya</taxon>
        <taxon>Basidiomycota</taxon>
        <taxon>Agaricomycotina</taxon>
        <taxon>Tremellomycetes</taxon>
        <taxon>Filobasidiales</taxon>
        <taxon>Filobasidiaceae</taxon>
        <taxon>Filobasidium</taxon>
    </lineage>
</organism>
<sequence>MQTRILACLLLSLVAPAVQAAAVGRNLEGNVLARSSNFGPSLASRGMEEEMQDWCEKDQDGVVLWAPNPKKDADYKQINGPRTDMVVGPYDVRQSSVLGDASGLEDVPLVQARMAVMAAWAKTSPQKVYEAFRYGDDQKMDYINWCLPSKGKLDVLSQGPEVSNSLTKNGDDLKNLVHSVRDQAKGRLVPAWPNFINKAYLKDDIANIPKGDNCSQLVADQVKKCLSEPWTKGEKHAVDFLSAVTGQECQITGDYEGDSAAAEQIVFDAQKGEARPIIVILPDETNNENGYLKGFWAVQKTGEHTNGTKFMDIWDHVSLNRRTVNLPAKMKVVHLKG</sequence>
<feature type="signal peptide" evidence="1">
    <location>
        <begin position="1"/>
        <end position="20"/>
    </location>
</feature>
<feature type="chain" id="PRO_5035472609" evidence="1">
    <location>
        <begin position="21"/>
        <end position="337"/>
    </location>
</feature>
<evidence type="ECO:0000313" key="2">
    <source>
        <dbReference type="EMBL" id="KAG7562657.1"/>
    </source>
</evidence>
<keyword evidence="3" id="KW-1185">Reference proteome</keyword>
<dbReference type="AlphaFoldDB" id="A0A8K0JPD0"/>
<gene>
    <name evidence="2" type="ORF">FFLO_01924</name>
</gene>
<dbReference type="EMBL" id="JABELV010000028">
    <property type="protein sequence ID" value="KAG7562657.1"/>
    <property type="molecule type" value="Genomic_DNA"/>
</dbReference>
<evidence type="ECO:0000256" key="1">
    <source>
        <dbReference type="SAM" id="SignalP"/>
    </source>
</evidence>
<comment type="caution">
    <text evidence="2">The sequence shown here is derived from an EMBL/GenBank/DDBJ whole genome shotgun (WGS) entry which is preliminary data.</text>
</comment>
<evidence type="ECO:0000313" key="3">
    <source>
        <dbReference type="Proteomes" id="UP000812966"/>
    </source>
</evidence>
<dbReference type="Proteomes" id="UP000812966">
    <property type="component" value="Unassembled WGS sequence"/>
</dbReference>
<keyword evidence="1" id="KW-0732">Signal</keyword>
<name>A0A8K0JPD0_9TREE</name>
<reference evidence="2" key="1">
    <citation type="submission" date="2020-04" db="EMBL/GenBank/DDBJ databases">
        <title>Analysis of mating type loci in Filobasidium floriforme.</title>
        <authorList>
            <person name="Nowrousian M."/>
        </authorList>
    </citation>
    <scope>NUCLEOTIDE SEQUENCE</scope>
    <source>
        <strain evidence="2">CBS 6242</strain>
    </source>
</reference>